<gene>
    <name evidence="1" type="ORF">BPO_1881</name>
</gene>
<proteinExistence type="predicted"/>
<name>A0AAU0F4H7_9FLAO</name>
<sequence length="45" mass="5210">MKNNNLLKLKLLKPKKQTIDFLLNYSKSIKVLSTATNKSFVIMKN</sequence>
<dbReference type="KEGG" id="bpor:BPO_1881"/>
<dbReference type="AlphaFoldDB" id="A0AAU0F4H7"/>
<dbReference type="Proteomes" id="UP001432059">
    <property type="component" value="Chromosome"/>
</dbReference>
<dbReference type="EMBL" id="CP136426">
    <property type="protein sequence ID" value="WOC52528.1"/>
    <property type="molecule type" value="Genomic_DNA"/>
</dbReference>
<accession>A0AAU0F4H7</accession>
<evidence type="ECO:0000313" key="2">
    <source>
        <dbReference type="Proteomes" id="UP001432059"/>
    </source>
</evidence>
<organism evidence="1 2">
    <name type="scientific">Bergeyella porcorum</name>
    <dbReference type="NCBI Taxonomy" id="1735111"/>
    <lineage>
        <taxon>Bacteria</taxon>
        <taxon>Pseudomonadati</taxon>
        <taxon>Bacteroidota</taxon>
        <taxon>Flavobacteriia</taxon>
        <taxon>Flavobacteriales</taxon>
        <taxon>Weeksellaceae</taxon>
        <taxon>Bergeyella</taxon>
    </lineage>
</organism>
<reference evidence="1" key="1">
    <citation type="submission" date="2023-10" db="EMBL/GenBank/DDBJ databases">
        <title>Characterization and whole genome sequencing of a novel strain of Bergeyella porcorum QD2021 isolated from pig.</title>
        <authorList>
            <person name="Liu G."/>
            <person name="Chen C."/>
            <person name="Han X."/>
        </authorList>
    </citation>
    <scope>NUCLEOTIDE SEQUENCE</scope>
    <source>
        <strain evidence="1">QD2021</strain>
    </source>
</reference>
<protein>
    <submittedName>
        <fullName evidence="1">Uncharacterized protein</fullName>
    </submittedName>
</protein>
<evidence type="ECO:0000313" key="1">
    <source>
        <dbReference type="EMBL" id="WOC52528.1"/>
    </source>
</evidence>
<keyword evidence="2" id="KW-1185">Reference proteome</keyword>